<reference evidence="1 2" key="1">
    <citation type="journal article" date="2022" name="Genome Biol. Evol.">
        <title>The Spruce Budworm Genome: Reconstructing the Evolutionary History of Antifreeze Proteins.</title>
        <authorList>
            <person name="Beliveau C."/>
            <person name="Gagne P."/>
            <person name="Picq S."/>
            <person name="Vernygora O."/>
            <person name="Keeling C.I."/>
            <person name="Pinkney K."/>
            <person name="Doucet D."/>
            <person name="Wen F."/>
            <person name="Johnston J.S."/>
            <person name="Maaroufi H."/>
            <person name="Boyle B."/>
            <person name="Laroche J."/>
            <person name="Dewar K."/>
            <person name="Juretic N."/>
            <person name="Blackburn G."/>
            <person name="Nisole A."/>
            <person name="Brunet B."/>
            <person name="Brandao M."/>
            <person name="Lumley L."/>
            <person name="Duan J."/>
            <person name="Quan G."/>
            <person name="Lucarotti C.J."/>
            <person name="Roe A.D."/>
            <person name="Sperling F.A.H."/>
            <person name="Levesque R.C."/>
            <person name="Cusson M."/>
        </authorList>
    </citation>
    <scope>NUCLEOTIDE SEQUENCE [LARGE SCALE GENOMIC DNA]</scope>
    <source>
        <strain evidence="1">Glfc:IPQL:Cfum</strain>
    </source>
</reference>
<dbReference type="EMBL" id="CM046130">
    <property type="protein sequence ID" value="KAI8431418.1"/>
    <property type="molecule type" value="Genomic_DNA"/>
</dbReference>
<evidence type="ECO:0000313" key="1">
    <source>
        <dbReference type="EMBL" id="KAI8431418.1"/>
    </source>
</evidence>
<organism evidence="1 2">
    <name type="scientific">Choristoneura fumiferana</name>
    <name type="common">Spruce budworm moth</name>
    <name type="synonym">Archips fumiferana</name>
    <dbReference type="NCBI Taxonomy" id="7141"/>
    <lineage>
        <taxon>Eukaryota</taxon>
        <taxon>Metazoa</taxon>
        <taxon>Ecdysozoa</taxon>
        <taxon>Arthropoda</taxon>
        <taxon>Hexapoda</taxon>
        <taxon>Insecta</taxon>
        <taxon>Pterygota</taxon>
        <taxon>Neoptera</taxon>
        <taxon>Endopterygota</taxon>
        <taxon>Lepidoptera</taxon>
        <taxon>Glossata</taxon>
        <taxon>Ditrysia</taxon>
        <taxon>Tortricoidea</taxon>
        <taxon>Tortricidae</taxon>
        <taxon>Tortricinae</taxon>
        <taxon>Choristoneura</taxon>
    </lineage>
</organism>
<comment type="caution">
    <text evidence="1">The sequence shown here is derived from an EMBL/GenBank/DDBJ whole genome shotgun (WGS) entry which is preliminary data.</text>
</comment>
<dbReference type="Proteomes" id="UP001064048">
    <property type="component" value="Chromosome 30"/>
</dbReference>
<sequence>MAQFYDTIVVGLGAAGVTAATTLVKAGRRVLGLEAQDRVGGRVNTVPFGNGLVELGAEWIHGDQKNCVYDLATKFNIPAVTQGLRLKTFRSNGEEVDKALVAELLQFSLHIVDHPPNQPEPLGTFITEK</sequence>
<evidence type="ECO:0000313" key="2">
    <source>
        <dbReference type="Proteomes" id="UP001064048"/>
    </source>
</evidence>
<keyword evidence="2" id="KW-1185">Reference proteome</keyword>
<proteinExistence type="predicted"/>
<protein>
    <submittedName>
        <fullName evidence="1">Uncharacterized protein</fullName>
    </submittedName>
</protein>
<accession>A0ACC0K4R3</accession>
<gene>
    <name evidence="1" type="ORF">MSG28_015940</name>
</gene>
<name>A0ACC0K4R3_CHOFU</name>